<dbReference type="Proteomes" id="UP000503447">
    <property type="component" value="Chromosome"/>
</dbReference>
<dbReference type="EMBL" id="CP053452">
    <property type="protein sequence ID" value="QJW98433.1"/>
    <property type="molecule type" value="Genomic_DNA"/>
</dbReference>
<evidence type="ECO:0008006" key="3">
    <source>
        <dbReference type="Google" id="ProtNLM"/>
    </source>
</evidence>
<dbReference type="KEGG" id="ftj:FTUN_6023"/>
<evidence type="ECO:0000313" key="1">
    <source>
        <dbReference type="EMBL" id="QJW98433.1"/>
    </source>
</evidence>
<dbReference type="SUPFAM" id="SSF52047">
    <property type="entry name" value="RNI-like"/>
    <property type="match status" value="1"/>
</dbReference>
<dbReference type="InterPro" id="IPR014338">
    <property type="entry name" value="CHP02996_rpt-companion-dom"/>
</dbReference>
<protein>
    <recommendedName>
        <fullName evidence="3">Repeat-companion domain TIGR02996</fullName>
    </recommendedName>
</protein>
<dbReference type="Gene3D" id="3.80.10.10">
    <property type="entry name" value="Ribonuclease Inhibitor"/>
    <property type="match status" value="1"/>
</dbReference>
<gene>
    <name evidence="1" type="ORF">FTUN_6023</name>
</gene>
<dbReference type="NCBIfam" id="TIGR02996">
    <property type="entry name" value="rpt_mate_G_obs"/>
    <property type="match status" value="1"/>
</dbReference>
<dbReference type="AlphaFoldDB" id="A0A6M5YYY0"/>
<keyword evidence="2" id="KW-1185">Reference proteome</keyword>
<name>A0A6M5YYY0_9BACT</name>
<accession>A0A6M5YYY0</accession>
<dbReference type="RefSeq" id="WP_171473619.1">
    <property type="nucleotide sequence ID" value="NZ_CP053452.2"/>
</dbReference>
<proteinExistence type="predicted"/>
<dbReference type="InterPro" id="IPR032675">
    <property type="entry name" value="LRR_dom_sf"/>
</dbReference>
<organism evidence="1 2">
    <name type="scientific">Frigoriglobus tundricola</name>
    <dbReference type="NCBI Taxonomy" id="2774151"/>
    <lineage>
        <taxon>Bacteria</taxon>
        <taxon>Pseudomonadati</taxon>
        <taxon>Planctomycetota</taxon>
        <taxon>Planctomycetia</taxon>
        <taxon>Gemmatales</taxon>
        <taxon>Gemmataceae</taxon>
        <taxon>Frigoriglobus</taxon>
    </lineage>
</organism>
<reference evidence="2" key="1">
    <citation type="submission" date="2020-05" db="EMBL/GenBank/DDBJ databases">
        <title>Frigoriglobus tundricola gen. nov., sp. nov., a psychrotolerant cellulolytic planctomycete of the family Gemmataceae with two divergent copies of 16S rRNA gene.</title>
        <authorList>
            <person name="Kulichevskaya I.S."/>
            <person name="Ivanova A.A."/>
            <person name="Naumoff D.G."/>
            <person name="Beletsky A.V."/>
            <person name="Rijpstra W.I.C."/>
            <person name="Sinninghe Damste J.S."/>
            <person name="Mardanov A.V."/>
            <person name="Ravin N.V."/>
            <person name="Dedysh S.N."/>
        </authorList>
    </citation>
    <scope>NUCLEOTIDE SEQUENCE [LARGE SCALE GENOMIC DNA]</scope>
    <source>
        <strain evidence="2">PL17</strain>
    </source>
</reference>
<evidence type="ECO:0000313" key="2">
    <source>
        <dbReference type="Proteomes" id="UP000503447"/>
    </source>
</evidence>
<sequence>MTISNDERDLVAQVVARPDEDGPRLDYAAWLDAHGQAPRAELIRVQCQAERLREREQELLARHAAEWGAPLRDLYVDDWQFRRGFPEGIRIDTARYLENHAALAAVTPVTRLQLSAPDDALLARFAALPVNRNLRTLEVRAEGNEVGPAGIRELTQSPHLTHLREFRLHSDGIGLEGVYHVARAPFVRKLTHLTLADTHLSGAEKPFLDMVQALDPAVIQEFRWADQVLGPRSAFFAVSRPGDSGPGR</sequence>